<evidence type="ECO:0000256" key="4">
    <source>
        <dbReference type="ARBA" id="ARBA00003838"/>
    </source>
</evidence>
<dbReference type="InterPro" id="IPR017938">
    <property type="entry name" value="Riboflavin_synthase-like_b-brl"/>
</dbReference>
<protein>
    <recommendedName>
        <fullName evidence="8">Nitrate reductase [NADPH]</fullName>
        <ecNumber evidence="7">1.7.1.3</ecNumber>
    </recommendedName>
</protein>
<proteinExistence type="inferred from homology"/>
<dbReference type="CDD" id="cd06183">
    <property type="entry name" value="cyt_b5_reduct_like"/>
    <property type="match status" value="1"/>
</dbReference>
<evidence type="ECO:0000256" key="13">
    <source>
        <dbReference type="ARBA" id="ARBA00023002"/>
    </source>
</evidence>
<evidence type="ECO:0000256" key="6">
    <source>
        <dbReference type="ARBA" id="ARBA00011738"/>
    </source>
</evidence>
<dbReference type="InterPro" id="IPR001199">
    <property type="entry name" value="Cyt_B5-like_heme/steroid-bd"/>
</dbReference>
<dbReference type="SUPFAM" id="SSF63380">
    <property type="entry name" value="Riboflavin synthase domain-like"/>
    <property type="match status" value="1"/>
</dbReference>
<evidence type="ECO:0000256" key="7">
    <source>
        <dbReference type="ARBA" id="ARBA00012673"/>
    </source>
</evidence>
<feature type="compositionally biased region" description="Polar residues" evidence="16">
    <location>
        <begin position="1"/>
        <end position="21"/>
    </location>
</feature>
<dbReference type="GO" id="GO:0050464">
    <property type="term" value="F:nitrate reductase (NADPH) activity"/>
    <property type="evidence" value="ECO:0007669"/>
    <property type="project" value="UniProtKB-EC"/>
</dbReference>
<feature type="domain" description="Cytochrome b5 heme-binding" evidence="17">
    <location>
        <begin position="695"/>
        <end position="773"/>
    </location>
</feature>
<dbReference type="GO" id="GO:0043546">
    <property type="term" value="F:molybdopterin cofactor binding"/>
    <property type="evidence" value="ECO:0007669"/>
    <property type="project" value="TreeGrafter"/>
</dbReference>
<dbReference type="SUPFAM" id="SSF56524">
    <property type="entry name" value="Oxidoreductase molybdopterin-binding domain"/>
    <property type="match status" value="1"/>
</dbReference>
<comment type="cofactor">
    <cofactor evidence="1">
        <name>Mo-molybdopterin</name>
        <dbReference type="ChEBI" id="CHEBI:71302"/>
    </cofactor>
</comment>
<dbReference type="Pfam" id="PF00173">
    <property type="entry name" value="Cyt-b5"/>
    <property type="match status" value="1"/>
</dbReference>
<evidence type="ECO:0000256" key="3">
    <source>
        <dbReference type="ARBA" id="ARBA00001974"/>
    </source>
</evidence>
<dbReference type="PROSITE" id="PS51384">
    <property type="entry name" value="FAD_FR"/>
    <property type="match status" value="1"/>
</dbReference>
<dbReference type="PROSITE" id="PS50255">
    <property type="entry name" value="CYTOCHROME_B5_2"/>
    <property type="match status" value="1"/>
</dbReference>
<dbReference type="Pfam" id="PF00175">
    <property type="entry name" value="NAD_binding_1"/>
    <property type="match status" value="1"/>
</dbReference>
<evidence type="ECO:0000256" key="10">
    <source>
        <dbReference type="ARBA" id="ARBA00022630"/>
    </source>
</evidence>
<comment type="cofactor">
    <cofactor evidence="2">
        <name>heme</name>
        <dbReference type="ChEBI" id="CHEBI:30413"/>
    </cofactor>
</comment>
<evidence type="ECO:0000256" key="15">
    <source>
        <dbReference type="ARBA" id="ARBA00049155"/>
    </source>
</evidence>
<evidence type="ECO:0000256" key="9">
    <source>
        <dbReference type="ARBA" id="ARBA00022505"/>
    </source>
</evidence>
<accession>A0AAN8E7S8</accession>
<dbReference type="InterPro" id="IPR008335">
    <property type="entry name" value="Mopterin_OxRdtase_euk"/>
</dbReference>
<dbReference type="Gene3D" id="3.40.50.80">
    <property type="entry name" value="Nucleotide-binding domain of ferredoxin-NADP reductase (FNR) module"/>
    <property type="match status" value="1"/>
</dbReference>
<keyword evidence="20" id="KW-1185">Reference proteome</keyword>
<dbReference type="Pfam" id="PF00174">
    <property type="entry name" value="Oxidored_molyb"/>
    <property type="match status" value="1"/>
</dbReference>
<dbReference type="GO" id="GO:0020037">
    <property type="term" value="F:heme binding"/>
    <property type="evidence" value="ECO:0007669"/>
    <property type="project" value="TreeGrafter"/>
</dbReference>
<keyword evidence="10" id="KW-0285">Flavoprotein</keyword>
<evidence type="ECO:0000256" key="11">
    <source>
        <dbReference type="ARBA" id="ARBA00022723"/>
    </source>
</evidence>
<evidence type="ECO:0000256" key="14">
    <source>
        <dbReference type="ARBA" id="ARBA00023063"/>
    </source>
</evidence>
<dbReference type="EMBL" id="JAKLMC020000052">
    <property type="protein sequence ID" value="KAK5948179.1"/>
    <property type="molecule type" value="Genomic_DNA"/>
</dbReference>
<evidence type="ECO:0000256" key="1">
    <source>
        <dbReference type="ARBA" id="ARBA00001924"/>
    </source>
</evidence>
<evidence type="ECO:0000256" key="12">
    <source>
        <dbReference type="ARBA" id="ARBA00022827"/>
    </source>
</evidence>
<sequence length="1067" mass="121410">MPWNKLTTAVVSKHPGSSSQEVAEEPNWAKGHNLHHRIGYRNAQGRNPGYTHDGDHDPYEKDEDRQFREEAIRKYKDLQDRAGKGALLNFQDIMKHQTDFHQHRPDCYPPGFRFVVTAREDWVKQEEDWPANIKQREKEEQKKKEAQKENQQQQQNGDTNQQDSNDKQQNDDEESWRRSTGKAADKQNGAYSKSKDGSSDQNGGQQDGNGEHKTEYQKLRERYSPEEITLLRHLQHERDQTIAFKQNDGKQDSPVKYQAEHKDISIEAQDAMTPDNWIPRSGNLVRRTGQHPLNAEPRLEAMFKAGLITPNELHYVRNHGAVPRLFWDTHVLDVCDGALKLSMDDLAGRFEPINMPVALACDGNRRGELNKLKKSKGFDWGPGAVSCAYWKGALLWQVLEAAGVERDNRNGQRKWVNFEGADEPSEGKYQTSIPLDYALDRGNDVLLAYEMNNTKLPADHGFPLRLIIPGWVGGRCIKWLARVWVTDHENDSYYHIWDNRVLPSFITEKDGEFARTMFHHPSTACNEQNLNSVIVHPGQGEKLDLVDVLEKDTYRVEGYAYDGAGHEVQRVELSIDGGNTWLYCVRKFPDRPIRNGNKFWTWIYWHIDIDAAHFVRADALIVRCFNVFKNTQPEQPVWNTMGMMNNGWYKVKTDTDEDGKLVFRHPFHQEDSEGWMKPSTENQLAAAKQDSGVPDKQFTRQEVEKHNSKEDCWLVINGNVYDSTSVLSWHPGGSATLLANAGKLSLEVTSSFESIHDEYAHKKLSECVIGRVTDKAQQFMKEQAKAEAEQAAKAGPSDTLLQSKKWVPVELVDRKKISEDTFTYTFSYRGDPSRKKLGLGTCQHIQFGIHMLDKLLIRSYTPTRPITEKDDDGTFELTVKTYYPDENQPGGAFSNFLLELPIGESVDVCGPTGEIEYLGNGKFDIEGQERHFSKISLVLGGSGLTPGYSLIERILKENDGKTQVRIVDANKTEDDILLHEKLDEAEKQSQGKIKITHVLSHPKDADDWKQKGGLSGHVNADIIKERLFAPEKDSVVLLCGPPGMIQKAALPALKDWGYTEDENCFGF</sequence>
<comment type="catalytic activity">
    <reaction evidence="15">
        <text>nitrite + NADP(+) + H2O = nitrate + NADPH + H(+)</text>
        <dbReference type="Rhea" id="RHEA:19061"/>
        <dbReference type="ChEBI" id="CHEBI:15377"/>
        <dbReference type="ChEBI" id="CHEBI:15378"/>
        <dbReference type="ChEBI" id="CHEBI:16301"/>
        <dbReference type="ChEBI" id="CHEBI:17632"/>
        <dbReference type="ChEBI" id="CHEBI:57783"/>
        <dbReference type="ChEBI" id="CHEBI:58349"/>
        <dbReference type="EC" id="1.7.1.3"/>
    </reaction>
</comment>
<feature type="region of interest" description="Disordered" evidence="16">
    <location>
        <begin position="1"/>
        <end position="64"/>
    </location>
</feature>
<evidence type="ECO:0000256" key="8">
    <source>
        <dbReference type="ARBA" id="ARBA00015499"/>
    </source>
</evidence>
<feature type="compositionally biased region" description="Basic and acidic residues" evidence="16">
    <location>
        <begin position="52"/>
        <end position="64"/>
    </location>
</feature>
<comment type="caution">
    <text evidence="19">The sequence shown here is derived from an EMBL/GenBank/DDBJ whole genome shotgun (WGS) entry which is preliminary data.</text>
</comment>
<evidence type="ECO:0000259" key="17">
    <source>
        <dbReference type="PROSITE" id="PS50255"/>
    </source>
</evidence>
<keyword evidence="14" id="KW-0534">Nitrate assimilation</keyword>
<feature type="compositionally biased region" description="Basic and acidic residues" evidence="16">
    <location>
        <begin position="134"/>
        <end position="148"/>
    </location>
</feature>
<dbReference type="Gene3D" id="2.60.40.650">
    <property type="match status" value="1"/>
</dbReference>
<dbReference type="Pfam" id="PF00970">
    <property type="entry name" value="FAD_binding_6"/>
    <property type="match status" value="1"/>
</dbReference>
<feature type="region of interest" description="Disordered" evidence="16">
    <location>
        <begin position="127"/>
        <end position="216"/>
    </location>
</feature>
<evidence type="ECO:0000259" key="18">
    <source>
        <dbReference type="PROSITE" id="PS51384"/>
    </source>
</evidence>
<dbReference type="GO" id="GO:0030151">
    <property type="term" value="F:molybdenum ion binding"/>
    <property type="evidence" value="ECO:0007669"/>
    <property type="project" value="InterPro"/>
</dbReference>
<dbReference type="Gene3D" id="3.10.120.10">
    <property type="entry name" value="Cytochrome b5-like heme/steroid binding domain"/>
    <property type="match status" value="1"/>
</dbReference>
<dbReference type="Proteomes" id="UP001316803">
    <property type="component" value="Unassembled WGS sequence"/>
</dbReference>
<evidence type="ECO:0000256" key="16">
    <source>
        <dbReference type="SAM" id="MobiDB-lite"/>
    </source>
</evidence>
<keyword evidence="11" id="KW-0479">Metal-binding</keyword>
<dbReference type="SUPFAM" id="SSF81296">
    <property type="entry name" value="E set domains"/>
    <property type="match status" value="1"/>
</dbReference>
<dbReference type="InterPro" id="IPR036374">
    <property type="entry name" value="OxRdtase_Mopterin-bd_sf"/>
</dbReference>
<dbReference type="Gene3D" id="2.40.30.10">
    <property type="entry name" value="Translation factors"/>
    <property type="match status" value="1"/>
</dbReference>
<feature type="domain" description="FAD-binding FR-type" evidence="18">
    <location>
        <begin position="804"/>
        <end position="918"/>
    </location>
</feature>
<dbReference type="SUPFAM" id="SSF55856">
    <property type="entry name" value="Cytochrome b5-like heme/steroid binding domain"/>
    <property type="match status" value="1"/>
</dbReference>
<dbReference type="SUPFAM" id="SSF52343">
    <property type="entry name" value="Ferredoxin reductase-like, C-terminal NADP-linked domain"/>
    <property type="match status" value="1"/>
</dbReference>
<dbReference type="PANTHER" id="PTHR19372:SF7">
    <property type="entry name" value="SULFITE OXIDASE, MITOCHONDRIAL"/>
    <property type="match status" value="1"/>
</dbReference>
<dbReference type="Gene3D" id="3.90.420.10">
    <property type="entry name" value="Oxidoreductase, molybdopterin-binding domain"/>
    <property type="match status" value="1"/>
</dbReference>
<keyword evidence="12" id="KW-0274">FAD</keyword>
<dbReference type="InterPro" id="IPR039261">
    <property type="entry name" value="FNR_nucleotide-bd"/>
</dbReference>
<dbReference type="PRINTS" id="PR00406">
    <property type="entry name" value="CYTB5RDTASE"/>
</dbReference>
<dbReference type="GO" id="GO:0042128">
    <property type="term" value="P:nitrate assimilation"/>
    <property type="evidence" value="ECO:0007669"/>
    <property type="project" value="UniProtKB-KW"/>
</dbReference>
<comment type="subunit">
    <text evidence="6">Homodimer.</text>
</comment>
<dbReference type="PANTHER" id="PTHR19372">
    <property type="entry name" value="SULFITE REDUCTASE"/>
    <property type="match status" value="1"/>
</dbReference>
<reference evidence="19 20" key="1">
    <citation type="submission" date="2022-12" db="EMBL/GenBank/DDBJ databases">
        <title>Genomic features and morphological characterization of a novel Knufia sp. strain isolated from spacecraft assembly facility.</title>
        <authorList>
            <person name="Teixeira M."/>
            <person name="Chander A.M."/>
            <person name="Stajich J.E."/>
            <person name="Venkateswaran K."/>
        </authorList>
    </citation>
    <scope>NUCLEOTIDE SEQUENCE [LARGE SCALE GENOMIC DNA]</scope>
    <source>
        <strain evidence="19 20">FJI-L2-BK-P2</strain>
    </source>
</reference>
<dbReference type="InterPro" id="IPR005066">
    <property type="entry name" value="MoCF_OxRdtse_dimer"/>
</dbReference>
<dbReference type="InterPro" id="IPR008333">
    <property type="entry name" value="Cbr1-like_FAD-bd_dom"/>
</dbReference>
<evidence type="ECO:0000313" key="20">
    <source>
        <dbReference type="Proteomes" id="UP001316803"/>
    </source>
</evidence>
<comment type="function">
    <text evidence="4">Nitrate reductase is a key enzyme involved in the first step of nitrate assimilation in plants, fungi and bacteria.</text>
</comment>
<dbReference type="GO" id="GO:0008482">
    <property type="term" value="F:sulfite oxidase activity"/>
    <property type="evidence" value="ECO:0007669"/>
    <property type="project" value="TreeGrafter"/>
</dbReference>
<dbReference type="GO" id="GO:0006790">
    <property type="term" value="P:sulfur compound metabolic process"/>
    <property type="evidence" value="ECO:0007669"/>
    <property type="project" value="TreeGrafter"/>
</dbReference>
<evidence type="ECO:0000256" key="2">
    <source>
        <dbReference type="ARBA" id="ARBA00001971"/>
    </source>
</evidence>
<evidence type="ECO:0000313" key="19">
    <source>
        <dbReference type="EMBL" id="KAK5948179.1"/>
    </source>
</evidence>
<dbReference type="SMART" id="SM01117">
    <property type="entry name" value="Cyt-b5"/>
    <property type="match status" value="1"/>
</dbReference>
<name>A0AAN8E7S8_9EURO</name>
<gene>
    <name evidence="19" type="ORF">OHC33_010832</name>
</gene>
<dbReference type="InterPro" id="IPR000572">
    <property type="entry name" value="OxRdtase_Mopterin-bd_dom"/>
</dbReference>
<dbReference type="InterPro" id="IPR036400">
    <property type="entry name" value="Cyt_B5-like_heme/steroid_sf"/>
</dbReference>
<dbReference type="Pfam" id="PF03404">
    <property type="entry name" value="Mo-co_dimer"/>
    <property type="match status" value="1"/>
</dbReference>
<dbReference type="PRINTS" id="PR00407">
    <property type="entry name" value="EUMOPTERIN"/>
</dbReference>
<dbReference type="InterPro" id="IPR017927">
    <property type="entry name" value="FAD-bd_FR_type"/>
</dbReference>
<dbReference type="InterPro" id="IPR001433">
    <property type="entry name" value="OxRdtase_FAD/NAD-bd"/>
</dbReference>
<evidence type="ECO:0000256" key="5">
    <source>
        <dbReference type="ARBA" id="ARBA00006253"/>
    </source>
</evidence>
<dbReference type="EC" id="1.7.1.3" evidence="7"/>
<dbReference type="AlphaFoldDB" id="A0AAN8E7S8"/>
<comment type="similarity">
    <text evidence="5">Belongs to the nitrate reductase family.</text>
</comment>
<keyword evidence="9" id="KW-0500">Molybdenum</keyword>
<feature type="compositionally biased region" description="Low complexity" evidence="16">
    <location>
        <begin position="149"/>
        <end position="163"/>
    </location>
</feature>
<dbReference type="InterPro" id="IPR014756">
    <property type="entry name" value="Ig_E-set"/>
</dbReference>
<comment type="cofactor">
    <cofactor evidence="3">
        <name>FAD</name>
        <dbReference type="ChEBI" id="CHEBI:57692"/>
    </cofactor>
</comment>
<keyword evidence="13" id="KW-0560">Oxidoreductase</keyword>
<organism evidence="19 20">
    <name type="scientific">Knufia fluminis</name>
    <dbReference type="NCBI Taxonomy" id="191047"/>
    <lineage>
        <taxon>Eukaryota</taxon>
        <taxon>Fungi</taxon>
        <taxon>Dikarya</taxon>
        <taxon>Ascomycota</taxon>
        <taxon>Pezizomycotina</taxon>
        <taxon>Eurotiomycetes</taxon>
        <taxon>Chaetothyriomycetidae</taxon>
        <taxon>Chaetothyriales</taxon>
        <taxon>Trichomeriaceae</taxon>
        <taxon>Knufia</taxon>
    </lineage>
</organism>